<proteinExistence type="predicted"/>
<gene>
    <name evidence="4" type="primary">LOC138928778</name>
</gene>
<dbReference type="RefSeq" id="XP_070142682.1">
    <property type="nucleotide sequence ID" value="XM_070286581.1"/>
</dbReference>
<feature type="coiled-coil region" evidence="1">
    <location>
        <begin position="59"/>
        <end position="86"/>
    </location>
</feature>
<keyword evidence="1" id="KW-0175">Coiled coil</keyword>
<dbReference type="Proteomes" id="UP001652661">
    <property type="component" value="Chromosome 3R"/>
</dbReference>
<sequence length="258" mass="30301">MKMKYQLTPSGSSSVQPSSSLDIELEELQEEELQDEECMQKEKFSDEDFSNNSEDLYAYKHLLEERALLEREVNALKLKVLALQIQTNHHEKQLNKLCHENQQKATFSRSIKRNLMLATRQSLQSQTPETFPNQLLSQIFEGFSSDDKIFKNHFKKLDNELAQIVQTACVLAYKRRKPSLQINVAEKLKGLKQKLILKYETQLAEQDKSRPINNGAIKQQCFQMFKQFLRSSCRDTSFSREYLKQLEMFYEEEISKLE</sequence>
<name>A0ABM4GIZ4_DROKI</name>
<feature type="region of interest" description="Disordered" evidence="2">
    <location>
        <begin position="1"/>
        <end position="20"/>
    </location>
</feature>
<feature type="compositionally biased region" description="Low complexity" evidence="2">
    <location>
        <begin position="10"/>
        <end position="20"/>
    </location>
</feature>
<protein>
    <submittedName>
        <fullName evidence="4">Uncharacterized protein</fullName>
    </submittedName>
</protein>
<evidence type="ECO:0000256" key="1">
    <source>
        <dbReference type="SAM" id="Coils"/>
    </source>
</evidence>
<organism evidence="3 4">
    <name type="scientific">Drosophila kikkawai</name>
    <name type="common">Fruit fly</name>
    <dbReference type="NCBI Taxonomy" id="30033"/>
    <lineage>
        <taxon>Eukaryota</taxon>
        <taxon>Metazoa</taxon>
        <taxon>Ecdysozoa</taxon>
        <taxon>Arthropoda</taxon>
        <taxon>Hexapoda</taxon>
        <taxon>Insecta</taxon>
        <taxon>Pterygota</taxon>
        <taxon>Neoptera</taxon>
        <taxon>Endopterygota</taxon>
        <taxon>Diptera</taxon>
        <taxon>Brachycera</taxon>
        <taxon>Muscomorpha</taxon>
        <taxon>Ephydroidea</taxon>
        <taxon>Drosophilidae</taxon>
        <taxon>Drosophila</taxon>
        <taxon>Sophophora</taxon>
    </lineage>
</organism>
<keyword evidence="3" id="KW-1185">Reference proteome</keyword>
<evidence type="ECO:0000256" key="2">
    <source>
        <dbReference type="SAM" id="MobiDB-lite"/>
    </source>
</evidence>
<accession>A0ABM4GIZ4</accession>
<evidence type="ECO:0000313" key="4">
    <source>
        <dbReference type="RefSeq" id="XP_070142682.1"/>
    </source>
</evidence>
<dbReference type="GeneID" id="138928778"/>
<reference evidence="4" key="1">
    <citation type="submission" date="2025-08" db="UniProtKB">
        <authorList>
            <consortium name="RefSeq"/>
        </authorList>
    </citation>
    <scope>IDENTIFICATION</scope>
    <source>
        <strain evidence="4">14028-0561.14</strain>
        <tissue evidence="4">Whole fly</tissue>
    </source>
</reference>
<evidence type="ECO:0000313" key="3">
    <source>
        <dbReference type="Proteomes" id="UP001652661"/>
    </source>
</evidence>